<dbReference type="CDD" id="cd01650">
    <property type="entry name" value="RT_nLTR_like"/>
    <property type="match status" value="1"/>
</dbReference>
<sequence length="396" mass="44268">MYCHAKFIHGDPGADLGFFLGWGAPIRKDADRREKENRKRKAAAQSCQSLDTWVSKAPRQEPSRSDADNDSAVWDDSPAETTTSDLSQLTTVLQRDIEGSESSEVNQNEEEVETGESDPENVEEVPEYDSSTDEDEEPEDGNSIVMKIFERAIHKQLYDHLVKKALLFQFQSGFRRGHSTSTALLDVLEYILKNMDGGNLTGAIFLDLSKAFDMIDHSLLKIKLIALGVRGQALAWFDNYLSGRSQSVSVNGTYADTSDLSLGVPQGSVLGPLLFIVFINDLPSTIHRCKIILYADDTALFFAGRNIQTIQSTLQEDLNAVDEWFSLNRLLVNYDKTNVMLFGSKQRLARSQGLSLFLFGNLLELSNTVKYLGLIFDASMNWHEHINSISNKVTHS</sequence>
<keyword evidence="4" id="KW-1185">Reference proteome</keyword>
<evidence type="ECO:0000313" key="4">
    <source>
        <dbReference type="Proteomes" id="UP000225706"/>
    </source>
</evidence>
<evidence type="ECO:0000313" key="3">
    <source>
        <dbReference type="EMBL" id="PFX12690.1"/>
    </source>
</evidence>
<feature type="compositionally biased region" description="Acidic residues" evidence="1">
    <location>
        <begin position="107"/>
        <end position="140"/>
    </location>
</feature>
<gene>
    <name evidence="3" type="primary">RTase</name>
    <name evidence="3" type="ORF">AWC38_SpisGene23308</name>
</gene>
<dbReference type="PROSITE" id="PS50878">
    <property type="entry name" value="RT_POL"/>
    <property type="match status" value="1"/>
</dbReference>
<dbReference type="OrthoDB" id="4473401at2759"/>
<feature type="compositionally biased region" description="Basic and acidic residues" evidence="1">
    <location>
        <begin position="58"/>
        <end position="67"/>
    </location>
</feature>
<reference evidence="4" key="1">
    <citation type="journal article" date="2017" name="bioRxiv">
        <title>Comparative analysis of the genomes of Stylophora pistillata and Acropora digitifera provides evidence for extensive differences between species of corals.</title>
        <authorList>
            <person name="Voolstra C.R."/>
            <person name="Li Y."/>
            <person name="Liew Y.J."/>
            <person name="Baumgarten S."/>
            <person name="Zoccola D."/>
            <person name="Flot J.-F."/>
            <person name="Tambutte S."/>
            <person name="Allemand D."/>
            <person name="Aranda M."/>
        </authorList>
    </citation>
    <scope>NUCLEOTIDE SEQUENCE [LARGE SCALE GENOMIC DNA]</scope>
</reference>
<dbReference type="InterPro" id="IPR000477">
    <property type="entry name" value="RT_dom"/>
</dbReference>
<feature type="domain" description="Reverse transcriptase" evidence="2">
    <location>
        <begin position="106"/>
        <end position="376"/>
    </location>
</feature>
<organism evidence="3 4">
    <name type="scientific">Stylophora pistillata</name>
    <name type="common">Smooth cauliflower coral</name>
    <dbReference type="NCBI Taxonomy" id="50429"/>
    <lineage>
        <taxon>Eukaryota</taxon>
        <taxon>Metazoa</taxon>
        <taxon>Cnidaria</taxon>
        <taxon>Anthozoa</taxon>
        <taxon>Hexacorallia</taxon>
        <taxon>Scleractinia</taxon>
        <taxon>Astrocoeniina</taxon>
        <taxon>Pocilloporidae</taxon>
        <taxon>Stylophora</taxon>
    </lineage>
</organism>
<keyword evidence="3" id="KW-0808">Transferase</keyword>
<protein>
    <submittedName>
        <fullName evidence="3">Putative RNA-directed DNA polymerase from transposon BS</fullName>
    </submittedName>
</protein>
<dbReference type="GO" id="GO:0003964">
    <property type="term" value="F:RNA-directed DNA polymerase activity"/>
    <property type="evidence" value="ECO:0007669"/>
    <property type="project" value="UniProtKB-KW"/>
</dbReference>
<dbReference type="InterPro" id="IPR043502">
    <property type="entry name" value="DNA/RNA_pol_sf"/>
</dbReference>
<keyword evidence="3" id="KW-0548">Nucleotidyltransferase</keyword>
<evidence type="ECO:0000259" key="2">
    <source>
        <dbReference type="PROSITE" id="PS50878"/>
    </source>
</evidence>
<dbReference type="AlphaFoldDB" id="A0A2B4R867"/>
<feature type="compositionally biased region" description="Polar residues" evidence="1">
    <location>
        <begin position="79"/>
        <end position="93"/>
    </location>
</feature>
<dbReference type="Proteomes" id="UP000225706">
    <property type="component" value="Unassembled WGS sequence"/>
</dbReference>
<name>A0A2B4R867_STYPI</name>
<keyword evidence="3" id="KW-0695">RNA-directed DNA polymerase</keyword>
<feature type="region of interest" description="Disordered" evidence="1">
    <location>
        <begin position="30"/>
        <end position="140"/>
    </location>
</feature>
<dbReference type="PANTHER" id="PTHR33332">
    <property type="entry name" value="REVERSE TRANSCRIPTASE DOMAIN-CONTAINING PROTEIN"/>
    <property type="match status" value="1"/>
</dbReference>
<accession>A0A2B4R867</accession>
<dbReference type="EMBL" id="LSMT01001230">
    <property type="protein sequence ID" value="PFX12690.1"/>
    <property type="molecule type" value="Genomic_DNA"/>
</dbReference>
<dbReference type="Pfam" id="PF00078">
    <property type="entry name" value="RVT_1"/>
    <property type="match status" value="1"/>
</dbReference>
<proteinExistence type="predicted"/>
<dbReference type="SUPFAM" id="SSF56672">
    <property type="entry name" value="DNA/RNA polymerases"/>
    <property type="match status" value="1"/>
</dbReference>
<evidence type="ECO:0000256" key="1">
    <source>
        <dbReference type="SAM" id="MobiDB-lite"/>
    </source>
</evidence>
<comment type="caution">
    <text evidence="3">The sequence shown here is derived from an EMBL/GenBank/DDBJ whole genome shotgun (WGS) entry which is preliminary data.</text>
</comment>